<evidence type="ECO:0000256" key="2">
    <source>
        <dbReference type="RuleBase" id="RU362080"/>
    </source>
</evidence>
<dbReference type="EMBL" id="QGHT01000105">
    <property type="protein sequence ID" value="PWT39135.1"/>
    <property type="molecule type" value="Genomic_DNA"/>
</dbReference>
<comment type="function">
    <text evidence="2">Antitoxin component of a type II toxin-antitoxin (TA) system.</text>
</comment>
<dbReference type="RefSeq" id="WP_109915904.1">
    <property type="nucleotide sequence ID" value="NZ_JAYFHM010000043.1"/>
</dbReference>
<dbReference type="InterPro" id="IPR006442">
    <property type="entry name" value="Antitoxin_Phd/YefM"/>
</dbReference>
<protein>
    <recommendedName>
        <fullName evidence="2">Antitoxin</fullName>
    </recommendedName>
</protein>
<gene>
    <name evidence="3" type="ORF">DKZ22_11720</name>
</gene>
<dbReference type="Proteomes" id="UP000245980">
    <property type="component" value="Unassembled WGS sequence"/>
</dbReference>
<dbReference type="Gene3D" id="3.40.1620.10">
    <property type="entry name" value="YefM-like domain"/>
    <property type="match status" value="1"/>
</dbReference>
<comment type="caution">
    <text evidence="3">The sequence shown here is derived from an EMBL/GenBank/DDBJ whole genome shotgun (WGS) entry which is preliminary data.</text>
</comment>
<proteinExistence type="inferred from homology"/>
<dbReference type="NCBIfam" id="TIGR01552">
    <property type="entry name" value="phd_fam"/>
    <property type="match status" value="1"/>
</dbReference>
<dbReference type="Pfam" id="PF02604">
    <property type="entry name" value="PhdYeFM_antitox"/>
    <property type="match status" value="1"/>
</dbReference>
<accession>A0A855X8Z5</accession>
<dbReference type="AlphaFoldDB" id="A0A855X8Z5"/>
<dbReference type="SUPFAM" id="SSF143120">
    <property type="entry name" value="YefM-like"/>
    <property type="match status" value="1"/>
</dbReference>
<evidence type="ECO:0000256" key="1">
    <source>
        <dbReference type="ARBA" id="ARBA00009981"/>
    </source>
</evidence>
<name>A0A855X8Z5_LIMRT</name>
<comment type="similarity">
    <text evidence="1 2">Belongs to the phD/YefM antitoxin family.</text>
</comment>
<reference evidence="3 4" key="1">
    <citation type="journal article" date="2018" name="Front. Microbiol.">
        <title>Comparative Genomics of the Herbivore Gut Symbiont Lactobacillus reuteri Reveals Genetic Diversity and Lifestyle Adaptation.</title>
        <authorList>
            <person name="Zhao J."/>
        </authorList>
    </citation>
    <scope>NUCLEOTIDE SEQUENCE [LARGE SCALE GENOMIC DNA]</scope>
    <source>
        <strain evidence="3 4">LR10</strain>
    </source>
</reference>
<dbReference type="InterPro" id="IPR036165">
    <property type="entry name" value="YefM-like_sf"/>
</dbReference>
<evidence type="ECO:0000313" key="4">
    <source>
        <dbReference type="Proteomes" id="UP000245980"/>
    </source>
</evidence>
<organism evidence="3 4">
    <name type="scientific">Limosilactobacillus reuteri</name>
    <name type="common">Lactobacillus reuteri</name>
    <dbReference type="NCBI Taxonomy" id="1598"/>
    <lineage>
        <taxon>Bacteria</taxon>
        <taxon>Bacillati</taxon>
        <taxon>Bacillota</taxon>
        <taxon>Bacilli</taxon>
        <taxon>Lactobacillales</taxon>
        <taxon>Lactobacillaceae</taxon>
        <taxon>Limosilactobacillus</taxon>
    </lineage>
</organism>
<sequence>MDNVVTPTQGRKEFFKLLKQVNEDRRPVIIHPTKAGEKGAVVISEDDWNAIQETLFLVNQGVDKQIKERENDTAEDFDKVWNEL</sequence>
<evidence type="ECO:0000313" key="3">
    <source>
        <dbReference type="EMBL" id="PWT39135.1"/>
    </source>
</evidence>